<dbReference type="EMBL" id="FUZV01000002">
    <property type="protein sequence ID" value="SKC74895.1"/>
    <property type="molecule type" value="Genomic_DNA"/>
</dbReference>
<accession>A0A1T5LGS8</accession>
<dbReference type="Proteomes" id="UP000190341">
    <property type="component" value="Unassembled WGS sequence"/>
</dbReference>
<dbReference type="STRING" id="428993.SAMN06296058_2451"/>
<evidence type="ECO:0000313" key="3">
    <source>
        <dbReference type="Proteomes" id="UP000190341"/>
    </source>
</evidence>
<evidence type="ECO:0000313" key="2">
    <source>
        <dbReference type="EMBL" id="SKC74895.1"/>
    </source>
</evidence>
<reference evidence="2 3" key="1">
    <citation type="submission" date="2017-02" db="EMBL/GenBank/DDBJ databases">
        <authorList>
            <person name="Peterson S.W."/>
        </authorList>
    </citation>
    <scope>NUCLEOTIDE SEQUENCE [LARGE SCALE GENOMIC DNA]</scope>
    <source>
        <strain evidence="2 3">P15</strain>
    </source>
</reference>
<keyword evidence="1" id="KW-0732">Signal</keyword>
<dbReference type="AlphaFoldDB" id="A0A1T5LGS8"/>
<dbReference type="GO" id="GO:0016788">
    <property type="term" value="F:hydrolase activity, acting on ester bonds"/>
    <property type="evidence" value="ECO:0007669"/>
    <property type="project" value="UniProtKB-ARBA"/>
</dbReference>
<evidence type="ECO:0008006" key="4">
    <source>
        <dbReference type="Google" id="ProtNLM"/>
    </source>
</evidence>
<evidence type="ECO:0000256" key="1">
    <source>
        <dbReference type="SAM" id="SignalP"/>
    </source>
</evidence>
<dbReference type="InterPro" id="IPR036514">
    <property type="entry name" value="SGNH_hydro_sf"/>
</dbReference>
<keyword evidence="3" id="KW-1185">Reference proteome</keyword>
<dbReference type="Gene3D" id="3.40.50.1110">
    <property type="entry name" value="SGNH hydrolase"/>
    <property type="match status" value="1"/>
</dbReference>
<proteinExistence type="predicted"/>
<feature type="chain" id="PRO_5013341333" description="SGNH/GDSL hydrolase family protein" evidence="1">
    <location>
        <begin position="21"/>
        <end position="284"/>
    </location>
</feature>
<dbReference type="SUPFAM" id="SSF52266">
    <property type="entry name" value="SGNH hydrolase"/>
    <property type="match status" value="1"/>
</dbReference>
<dbReference type="RefSeq" id="WP_079724810.1">
    <property type="nucleotide sequence ID" value="NZ_BMCL01000001.1"/>
</dbReference>
<dbReference type="OrthoDB" id="9792428at2"/>
<gene>
    <name evidence="2" type="ORF">SAMN06296058_2451</name>
</gene>
<feature type="signal peptide" evidence="1">
    <location>
        <begin position="1"/>
        <end position="20"/>
    </location>
</feature>
<organism evidence="2 3">
    <name type="scientific">Pseudoxanthomonas indica</name>
    <dbReference type="NCBI Taxonomy" id="428993"/>
    <lineage>
        <taxon>Bacteria</taxon>
        <taxon>Pseudomonadati</taxon>
        <taxon>Pseudomonadota</taxon>
        <taxon>Gammaproteobacteria</taxon>
        <taxon>Lysobacterales</taxon>
        <taxon>Lysobacteraceae</taxon>
        <taxon>Pseudoxanthomonas</taxon>
    </lineage>
</organism>
<name>A0A1T5LGS8_9GAMM</name>
<sequence length="284" mass="30310">MKAALLLIVSGLAASLPAQAQPPAQPQAAPSAASATNEPPLQVLLVGNSLVYTNNLPGLLRSLARAQDVGPRIETASYVMPGADLQTHLKQGQALTALQSQHWDVLVLQERGGLLACLDSLGQRDESECRNSVRAHKRFIEAAKTSHTRVILLGTWGPDSDWQDRLDRGLRQLARETGATPLFAGTRLRNYQSSHRDVPLISEDGTHPALQGSLLLAASLYHEISGRTAEAAPMLLDFPLLPAGSRMDANQPLEQNAALNALARPVTLAASELPPLIEAAEPPP</sequence>
<protein>
    <recommendedName>
        <fullName evidence="4">SGNH/GDSL hydrolase family protein</fullName>
    </recommendedName>
</protein>